<dbReference type="FunFam" id="1.10.150.20:FF:000024">
    <property type="entry name" value="DNA polymerase gamma, catalytic subunit"/>
    <property type="match status" value="1"/>
</dbReference>
<dbReference type="Gene3D" id="3.30.420.390">
    <property type="match status" value="1"/>
</dbReference>
<reference evidence="18" key="1">
    <citation type="submission" date="2018-08" db="EMBL/GenBank/DDBJ databases">
        <authorList>
            <person name="Cornetti L."/>
        </authorList>
    </citation>
    <scope>NUCLEOTIDE SEQUENCE</scope>
    <source>
        <strain evidence="18">PT-GA-1</strain>
    </source>
</reference>
<dbReference type="InterPro" id="IPR002297">
    <property type="entry name" value="DNA-dir_DNA_pol_A_mt"/>
</dbReference>
<dbReference type="GO" id="GO:0042645">
    <property type="term" value="C:mitochondrial nucleoid"/>
    <property type="evidence" value="ECO:0007669"/>
    <property type="project" value="UniProtKB-SubCell"/>
</dbReference>
<accession>A0A4Y7M6D0</accession>
<protein>
    <recommendedName>
        <fullName evidence="5">DNA polymerase subunit gamma-1</fullName>
        <ecNumber evidence="4">2.7.7.7</ecNumber>
    </recommendedName>
    <alternativeName>
        <fullName evidence="14">Mitochondrial DNA polymerase catalytic subunit</fullName>
    </alternativeName>
</protein>
<evidence type="ECO:0000256" key="16">
    <source>
        <dbReference type="SAM" id="MobiDB-lite"/>
    </source>
</evidence>
<comment type="subcellular location">
    <subcellularLocation>
        <location evidence="2">Mitochondrion matrix</location>
        <location evidence="2">Mitochondrion nucleoid</location>
    </subcellularLocation>
</comment>
<evidence type="ECO:0000256" key="8">
    <source>
        <dbReference type="ARBA" id="ARBA00022705"/>
    </source>
</evidence>
<dbReference type="PRINTS" id="PR00867">
    <property type="entry name" value="DNAPOLG"/>
</dbReference>
<evidence type="ECO:0000259" key="17">
    <source>
        <dbReference type="SMART" id="SM00482"/>
    </source>
</evidence>
<keyword evidence="9" id="KW-0460">Magnesium</keyword>
<name>A0A4Y7M6D0_9CRUS</name>
<evidence type="ECO:0000256" key="10">
    <source>
        <dbReference type="ARBA" id="ARBA00022932"/>
    </source>
</evidence>
<comment type="cofactor">
    <cofactor evidence="1">
        <name>Mg(2+)</name>
        <dbReference type="ChEBI" id="CHEBI:18420"/>
    </cofactor>
</comment>
<dbReference type="GO" id="GO:0006264">
    <property type="term" value="P:mitochondrial DNA replication"/>
    <property type="evidence" value="ECO:0007669"/>
    <property type="project" value="InterPro"/>
</dbReference>
<evidence type="ECO:0000256" key="5">
    <source>
        <dbReference type="ARBA" id="ARBA00015350"/>
    </source>
</evidence>
<feature type="domain" description="DNA-directed DNA polymerase family A palm" evidence="17">
    <location>
        <begin position="790"/>
        <end position="1066"/>
    </location>
</feature>
<evidence type="ECO:0000256" key="13">
    <source>
        <dbReference type="ARBA" id="ARBA00023271"/>
    </source>
</evidence>
<gene>
    <name evidence="18" type="primary">EOG090X00SQ</name>
</gene>
<keyword evidence="12" id="KW-0496">Mitochondrion</keyword>
<keyword evidence="15" id="KW-0175">Coiled coil</keyword>
<dbReference type="InterPro" id="IPR019760">
    <property type="entry name" value="DNA-dir_DNA_pol_A_CS"/>
</dbReference>
<keyword evidence="11" id="KW-0238">DNA-binding</keyword>
<evidence type="ECO:0000256" key="2">
    <source>
        <dbReference type="ARBA" id="ARBA00004436"/>
    </source>
</evidence>
<keyword evidence="7" id="KW-0548">Nucleotidyltransferase</keyword>
<dbReference type="InterPro" id="IPR047580">
    <property type="entry name" value="POLG_palm_dom"/>
</dbReference>
<dbReference type="Pfam" id="PF18136">
    <property type="entry name" value="DNApol_Exo"/>
    <property type="match status" value="1"/>
</dbReference>
<evidence type="ECO:0000256" key="15">
    <source>
        <dbReference type="SAM" id="Coils"/>
    </source>
</evidence>
<evidence type="ECO:0000256" key="7">
    <source>
        <dbReference type="ARBA" id="ARBA00022695"/>
    </source>
</evidence>
<dbReference type="SUPFAM" id="SSF56672">
    <property type="entry name" value="DNA/RNA polymerases"/>
    <property type="match status" value="1"/>
</dbReference>
<dbReference type="AlphaFoldDB" id="A0A4Y7M6D0"/>
<dbReference type="InterPro" id="IPR001098">
    <property type="entry name" value="DNA-dir_DNA_pol_A_palm_dom"/>
</dbReference>
<evidence type="ECO:0000256" key="1">
    <source>
        <dbReference type="ARBA" id="ARBA00001946"/>
    </source>
</evidence>
<dbReference type="GO" id="GO:0003677">
    <property type="term" value="F:DNA binding"/>
    <property type="evidence" value="ECO:0007669"/>
    <property type="project" value="UniProtKB-KW"/>
</dbReference>
<comment type="similarity">
    <text evidence="3">Belongs to the DNA polymerase type-A family.</text>
</comment>
<keyword evidence="13" id="KW-1135">Mitochondrion nucleoid</keyword>
<dbReference type="PANTHER" id="PTHR10267">
    <property type="entry name" value="DNA POLYMERASE SUBUNIT GAMMA-1"/>
    <property type="match status" value="1"/>
</dbReference>
<dbReference type="PROSITE" id="PS00447">
    <property type="entry name" value="DNA_POLYMERASE_A"/>
    <property type="match status" value="1"/>
</dbReference>
<evidence type="ECO:0000256" key="4">
    <source>
        <dbReference type="ARBA" id="ARBA00012417"/>
    </source>
</evidence>
<feature type="region of interest" description="Disordered" evidence="16">
    <location>
        <begin position="441"/>
        <end position="466"/>
    </location>
</feature>
<keyword evidence="6" id="KW-0808">Transferase</keyword>
<dbReference type="Gene3D" id="1.10.150.20">
    <property type="entry name" value="5' to 3' exonuclease, C-terminal subdomain"/>
    <property type="match status" value="1"/>
</dbReference>
<evidence type="ECO:0000256" key="14">
    <source>
        <dbReference type="ARBA" id="ARBA00031966"/>
    </source>
</evidence>
<evidence type="ECO:0000256" key="12">
    <source>
        <dbReference type="ARBA" id="ARBA00023128"/>
    </source>
</evidence>
<dbReference type="GO" id="GO:0005760">
    <property type="term" value="C:gamma DNA polymerase complex"/>
    <property type="evidence" value="ECO:0007669"/>
    <property type="project" value="InterPro"/>
</dbReference>
<dbReference type="InterPro" id="IPR043502">
    <property type="entry name" value="DNA/RNA_pol_sf"/>
</dbReference>
<evidence type="ECO:0000256" key="3">
    <source>
        <dbReference type="ARBA" id="ARBA00007705"/>
    </source>
</evidence>
<dbReference type="CDD" id="cd08641">
    <property type="entry name" value="DNA_pol_gammaA"/>
    <property type="match status" value="1"/>
</dbReference>
<dbReference type="SUPFAM" id="SSF53098">
    <property type="entry name" value="Ribonuclease H-like"/>
    <property type="match status" value="1"/>
</dbReference>
<keyword evidence="10" id="KW-0239">DNA-directed DNA polymerase</keyword>
<sequence>MLPRSIWRQIFLTDNRNPVSNETILKIQEHLSHHELYNKSMCSLPDIDFKLPALQGQNIAEHFKKIAEKQCGNHLEKLLDLASHGIPDIPRIWNFSPGWTKYSISGETVEIDFPDEDAYVFDVEVCVKEGHLPTLATAVSKNYWFSWCSNQLFEDKKVQDSILRNMGCVYELKDLINLESKKEQDRPIFKDQKERIVVGHNVSYDRSRIKEQYFVEGTKVRFLDTMSLHIAISGITSFQRNMLIAAKSGTNDRPQKKQQYRSKLGKMDEILEWQNISSFNGLSDVHKLYCGGLGLNKEKRNVFVTGTLTEIRKDFQQLATYCARDCQATYEVFCVLILEYQKRFPHPVTLAGMLEMSTAYLPVNRNWQRYLQDSEDTYRDLENELTQSLKREADRAAHLMENKAYEGDPWLWNLDWSTKPLKVKIAVSDVKKKKKAANVVTLHMPPSGGNGSAEDQANEEDDAGSHEIKRLKQQFQGLFNTKDQLFKRNSFLPGYPNWYSLLCDRLQDGLTGPSEVSTSAQVVPKLLKLTWDGYPLFHSRELGWGYLVPGRPIDLSRHDENATPFPLKEAFALSPPRTADKSGPVQGIITAEEAFMQLGQMTDLSADPLELAVHWQAIRHGRNNNMDHKDVFPTSDQSQKKHSYYVTSDRPAWHLGIGPYDVGVPGCWFFRLPHKSGVGNNVGNPLAKDYLNKIEDGTLKATSSSIAEHILKLNRNIIYWRNARDRIISQMVVWLRQSQLPRSVTNSDNFDPSNRYGAILPQVITSGTLTRRAVESTWLTASNAYKDRLGSELKAMIQSPPGYNFVGADVDSQELWIASIIGDSYFAGQHGSTAFGWMTLQGKKNDGTDMHSRTALAVDITRDQAKVLNYGRIYGAGERFAKTLLMQFNHRLTEQEAGEKARKMYSMTKGNSVFKLNSRGRQLASTLGYPPDEFVTQEQLNNMRKIARKDTKLAPLVKLPTEDLIERRMWSGGTESHMFNKLEEIAQSEAPETPVLNSRISRSLEPRNVGNEFMTSRVNWVVQSSAVDYLHLMIVAMRYLLDVYKIEGRFSISIHDEVRYIIKEDDKFRAALALQIANLWTRCMFSYQMNLDDLPQAVAFFSSVDIDTVLRKETNMDCQTPSNPYGLKQGYRIDFGCSYDIYQILEKTGGSLDSHR</sequence>
<proteinExistence type="evidence at transcript level"/>
<evidence type="ECO:0000256" key="9">
    <source>
        <dbReference type="ARBA" id="ARBA00022842"/>
    </source>
</evidence>
<keyword evidence="8" id="KW-0235">DNA replication</keyword>
<evidence type="ECO:0000256" key="11">
    <source>
        <dbReference type="ARBA" id="ARBA00023125"/>
    </source>
</evidence>
<dbReference type="GO" id="GO:0008408">
    <property type="term" value="F:3'-5' exonuclease activity"/>
    <property type="evidence" value="ECO:0007669"/>
    <property type="project" value="TreeGrafter"/>
</dbReference>
<feature type="coiled-coil region" evidence="15">
    <location>
        <begin position="364"/>
        <end position="391"/>
    </location>
</feature>
<dbReference type="EMBL" id="LR005963">
    <property type="protein sequence ID" value="SVE75582.1"/>
    <property type="molecule type" value="mRNA"/>
</dbReference>
<evidence type="ECO:0000313" key="18">
    <source>
        <dbReference type="EMBL" id="SVE75582.1"/>
    </source>
</evidence>
<dbReference type="InterPro" id="IPR012337">
    <property type="entry name" value="RNaseH-like_sf"/>
</dbReference>
<dbReference type="FunFam" id="3.30.420.390:FF:000002">
    <property type="entry name" value="DNA polymerase gamma, catalytic subunit"/>
    <property type="match status" value="1"/>
</dbReference>
<dbReference type="PANTHER" id="PTHR10267:SF0">
    <property type="entry name" value="DNA POLYMERASE SUBUNIT GAMMA-1"/>
    <property type="match status" value="1"/>
</dbReference>
<dbReference type="EC" id="2.7.7.7" evidence="4"/>
<evidence type="ECO:0000256" key="6">
    <source>
        <dbReference type="ARBA" id="ARBA00022679"/>
    </source>
</evidence>
<organism evidence="18">
    <name type="scientific">Daphnia hispanica</name>
    <dbReference type="NCBI Taxonomy" id="575233"/>
    <lineage>
        <taxon>Eukaryota</taxon>
        <taxon>Metazoa</taxon>
        <taxon>Ecdysozoa</taxon>
        <taxon>Arthropoda</taxon>
        <taxon>Crustacea</taxon>
        <taxon>Branchiopoda</taxon>
        <taxon>Diplostraca</taxon>
        <taxon>Cladocera</taxon>
        <taxon>Anomopoda</taxon>
        <taxon>Daphniidae</taxon>
        <taxon>Daphnia</taxon>
    </lineage>
</organism>
<dbReference type="InterPro" id="IPR041336">
    <property type="entry name" value="DNApol_Exo"/>
</dbReference>
<dbReference type="SMART" id="SM00482">
    <property type="entry name" value="POLAc"/>
    <property type="match status" value="1"/>
</dbReference>
<dbReference type="GO" id="GO:0003887">
    <property type="term" value="F:DNA-directed DNA polymerase activity"/>
    <property type="evidence" value="ECO:0007669"/>
    <property type="project" value="UniProtKB-KW"/>
</dbReference>